<protein>
    <submittedName>
        <fullName evidence="1">Uncharacterized protein</fullName>
    </submittedName>
</protein>
<gene>
    <name evidence="1" type="ORF">H696_03888</name>
</gene>
<reference evidence="1" key="1">
    <citation type="submission" date="2013-04" db="EMBL/GenBank/DDBJ databases">
        <title>The Genome Sequence of Fonticula alba ATCC 38817.</title>
        <authorList>
            <consortium name="The Broad Institute Genomics Platform"/>
            <person name="Russ C."/>
            <person name="Cuomo C."/>
            <person name="Burger G."/>
            <person name="Gray M.W."/>
            <person name="Holland P.W.H."/>
            <person name="King N."/>
            <person name="Lang F.B.F."/>
            <person name="Roger A.J."/>
            <person name="Ruiz-Trillo I."/>
            <person name="Brown M."/>
            <person name="Walker B."/>
            <person name="Young S."/>
            <person name="Zeng Q."/>
            <person name="Gargeya S."/>
            <person name="Fitzgerald M."/>
            <person name="Haas B."/>
            <person name="Abouelleil A."/>
            <person name="Allen A.W."/>
            <person name="Alvarado L."/>
            <person name="Arachchi H.M."/>
            <person name="Berlin A.M."/>
            <person name="Chapman S.B."/>
            <person name="Gainer-Dewar J."/>
            <person name="Goldberg J."/>
            <person name="Griggs A."/>
            <person name="Gujja S."/>
            <person name="Hansen M."/>
            <person name="Howarth C."/>
            <person name="Imamovic A."/>
            <person name="Ireland A."/>
            <person name="Larimer J."/>
            <person name="McCowan C."/>
            <person name="Murphy C."/>
            <person name="Pearson M."/>
            <person name="Poon T.W."/>
            <person name="Priest M."/>
            <person name="Roberts A."/>
            <person name="Saif S."/>
            <person name="Shea T."/>
            <person name="Sisk P."/>
            <person name="Sykes S."/>
            <person name="Wortman J."/>
            <person name="Nusbaum C."/>
            <person name="Birren B."/>
        </authorList>
    </citation>
    <scope>NUCLEOTIDE SEQUENCE [LARGE SCALE GENOMIC DNA]</scope>
    <source>
        <strain evidence="1">ATCC 38817</strain>
    </source>
</reference>
<evidence type="ECO:0000313" key="1">
    <source>
        <dbReference type="EMBL" id="KCV69459.1"/>
    </source>
</evidence>
<dbReference type="RefSeq" id="XP_009496024.1">
    <property type="nucleotide sequence ID" value="XM_009497749.1"/>
</dbReference>
<dbReference type="AlphaFoldDB" id="A0A058Z5D4"/>
<keyword evidence="2" id="KW-1185">Reference proteome</keyword>
<sequence length="176" mass="18881">MSPSAADAPLEEGQSRGLMLFSGKISDFGEYPAEAVISLRDQVCQEFAENTFALKTAELFEGGCAAADNCLFATYCPSTFFVTHQVHTPEGGRFLIHASARGFLVHSFPGTESPVSCECFPAAVLAATSEELDFHETLVAALGAASPGFSDRWMDQLNRLLAAEDAAFAERYPDLS</sequence>
<organism evidence="1">
    <name type="scientific">Fonticula alba</name>
    <name type="common">Slime mold</name>
    <dbReference type="NCBI Taxonomy" id="691883"/>
    <lineage>
        <taxon>Eukaryota</taxon>
        <taxon>Rotosphaerida</taxon>
        <taxon>Fonticulaceae</taxon>
        <taxon>Fonticula</taxon>
    </lineage>
</organism>
<proteinExistence type="predicted"/>
<dbReference type="EMBL" id="KB932206">
    <property type="protein sequence ID" value="KCV69459.1"/>
    <property type="molecule type" value="Genomic_DNA"/>
</dbReference>
<dbReference type="Proteomes" id="UP000030693">
    <property type="component" value="Unassembled WGS sequence"/>
</dbReference>
<dbReference type="GeneID" id="20528613"/>
<evidence type="ECO:0000313" key="2">
    <source>
        <dbReference type="Proteomes" id="UP000030693"/>
    </source>
</evidence>
<accession>A0A058Z5D4</accession>
<name>A0A058Z5D4_FONAL</name>